<dbReference type="AlphaFoldDB" id="A0A8B8FF97"/>
<organism evidence="4 5">
    <name type="scientific">Sipha flava</name>
    <name type="common">yellow sugarcane aphid</name>
    <dbReference type="NCBI Taxonomy" id="143950"/>
    <lineage>
        <taxon>Eukaryota</taxon>
        <taxon>Metazoa</taxon>
        <taxon>Ecdysozoa</taxon>
        <taxon>Arthropoda</taxon>
        <taxon>Hexapoda</taxon>
        <taxon>Insecta</taxon>
        <taxon>Pterygota</taxon>
        <taxon>Neoptera</taxon>
        <taxon>Paraneoptera</taxon>
        <taxon>Hemiptera</taxon>
        <taxon>Sternorrhyncha</taxon>
        <taxon>Aphidomorpha</taxon>
        <taxon>Aphidoidea</taxon>
        <taxon>Aphididae</taxon>
        <taxon>Sipha</taxon>
    </lineage>
</organism>
<feature type="domain" description="HTH CENPB-type" evidence="3">
    <location>
        <begin position="32"/>
        <end position="103"/>
    </location>
</feature>
<reference evidence="5" key="1">
    <citation type="submission" date="2025-08" db="UniProtKB">
        <authorList>
            <consortium name="RefSeq"/>
        </authorList>
    </citation>
    <scope>IDENTIFICATION</scope>
    <source>
        <tissue evidence="5">Whole body</tissue>
    </source>
</reference>
<dbReference type="GO" id="GO:0005634">
    <property type="term" value="C:nucleus"/>
    <property type="evidence" value="ECO:0007669"/>
    <property type="project" value="UniProtKB-SubCell"/>
</dbReference>
<dbReference type="InterPro" id="IPR006600">
    <property type="entry name" value="HTH_CenpB_DNA-bd_dom"/>
</dbReference>
<dbReference type="PANTHER" id="PTHR19303">
    <property type="entry name" value="TRANSPOSON"/>
    <property type="match status" value="1"/>
</dbReference>
<dbReference type="RefSeq" id="XP_025409559.1">
    <property type="nucleotide sequence ID" value="XM_025553774.1"/>
</dbReference>
<dbReference type="GeneID" id="112682975"/>
<dbReference type="PROSITE" id="PS51253">
    <property type="entry name" value="HTH_CENPB"/>
    <property type="match status" value="1"/>
</dbReference>
<proteinExistence type="predicted"/>
<dbReference type="Proteomes" id="UP000694846">
    <property type="component" value="Unplaced"/>
</dbReference>
<dbReference type="InterPro" id="IPR050863">
    <property type="entry name" value="CenT-Element_Derived"/>
</dbReference>
<dbReference type="OrthoDB" id="6610663at2759"/>
<dbReference type="SUPFAM" id="SSF46689">
    <property type="entry name" value="Homeodomain-like"/>
    <property type="match status" value="1"/>
</dbReference>
<evidence type="ECO:0000313" key="4">
    <source>
        <dbReference type="Proteomes" id="UP000694846"/>
    </source>
</evidence>
<evidence type="ECO:0000313" key="5">
    <source>
        <dbReference type="RefSeq" id="XP_025409559.1"/>
    </source>
</evidence>
<name>A0A8B8FF97_9HEMI</name>
<evidence type="ECO:0000256" key="1">
    <source>
        <dbReference type="ARBA" id="ARBA00004123"/>
    </source>
</evidence>
<keyword evidence="4" id="KW-1185">Reference proteome</keyword>
<accession>A0A8B8FF97</accession>
<keyword evidence="2" id="KW-0238">DNA-binding</keyword>
<sequence>MNTFKCGKTQIYNIIKNNIKIREEWLKGNGKSKRSLKKTVNDEINKAVWNWFVKARSKNIPISGPMLQEKSKNIAIKLGNTDFKGSNGWLECFRKRHNILWNQVCGEPNDVNVDEVNEWKSKIGLFFRAIPSKTLKLKGEQCKGGKLSKERITFLLCGNMAGEMEKPLVIGKAEKPRCFKNIDVEKLPAGFYENEIDDKQDDNEEYEDVQRLCTFMGISHSVYDFINLDNNVYTDNDDINVLIDDQSINQSDFENEDNERSNEKNDEENQLKTYKEALIYIKSLEQFSINKCDSELLETISWAKIKVEKSIATEKTRQKTLHEFWNL</sequence>
<evidence type="ECO:0000256" key="2">
    <source>
        <dbReference type="ARBA" id="ARBA00023125"/>
    </source>
</evidence>
<dbReference type="GO" id="GO:0003677">
    <property type="term" value="F:DNA binding"/>
    <property type="evidence" value="ECO:0007669"/>
    <property type="project" value="UniProtKB-KW"/>
</dbReference>
<dbReference type="Pfam" id="PF03221">
    <property type="entry name" value="HTH_Tnp_Tc5"/>
    <property type="match status" value="1"/>
</dbReference>
<evidence type="ECO:0000259" key="3">
    <source>
        <dbReference type="PROSITE" id="PS51253"/>
    </source>
</evidence>
<dbReference type="InterPro" id="IPR009057">
    <property type="entry name" value="Homeodomain-like_sf"/>
</dbReference>
<comment type="subcellular location">
    <subcellularLocation>
        <location evidence="1">Nucleus</location>
    </subcellularLocation>
</comment>
<dbReference type="Gene3D" id="1.10.10.60">
    <property type="entry name" value="Homeodomain-like"/>
    <property type="match status" value="1"/>
</dbReference>
<protein>
    <submittedName>
        <fullName evidence="5">Tigger transposable element-derived protein 6-like</fullName>
    </submittedName>
</protein>
<gene>
    <name evidence="5" type="primary">LOC112682975</name>
</gene>
<dbReference type="PANTHER" id="PTHR19303:SF73">
    <property type="entry name" value="PROTEIN PDC2"/>
    <property type="match status" value="1"/>
</dbReference>
<dbReference type="SMART" id="SM00674">
    <property type="entry name" value="CENPB"/>
    <property type="match status" value="1"/>
</dbReference>